<dbReference type="GO" id="GO:0006508">
    <property type="term" value="P:proteolysis"/>
    <property type="evidence" value="ECO:0007669"/>
    <property type="project" value="UniProtKB-KW"/>
</dbReference>
<dbReference type="PANTHER" id="PTHR32481">
    <property type="entry name" value="AMINOPEPTIDASE"/>
    <property type="match status" value="1"/>
</dbReference>
<accession>A0A9D0YUS5</accession>
<dbReference type="InterPro" id="IPR023367">
    <property type="entry name" value="Peptidase_M42_dom2"/>
</dbReference>
<feature type="active site" description="Proton acceptor" evidence="7">
    <location>
        <position position="221"/>
    </location>
</feature>
<feature type="binding site" evidence="8">
    <location>
        <position position="323"/>
    </location>
    <ligand>
        <name>Zn(2+)</name>
        <dbReference type="ChEBI" id="CHEBI:29105"/>
        <label>2</label>
    </ligand>
</feature>
<feature type="binding site" evidence="8">
    <location>
        <position position="187"/>
    </location>
    <ligand>
        <name>Zn(2+)</name>
        <dbReference type="ChEBI" id="CHEBI:29105"/>
        <label>1</label>
    </ligand>
</feature>
<dbReference type="PANTHER" id="PTHR32481:SF7">
    <property type="entry name" value="AMINOPEPTIDASE YHFE-RELATED"/>
    <property type="match status" value="1"/>
</dbReference>
<keyword evidence="4 8" id="KW-0479">Metal-binding</keyword>
<dbReference type="EMBL" id="DVFI01000010">
    <property type="protein sequence ID" value="HIQ62079.1"/>
    <property type="molecule type" value="Genomic_DNA"/>
</dbReference>
<protein>
    <submittedName>
        <fullName evidence="9">M20/M25/M40 family metallo-hydrolase</fullName>
    </submittedName>
</protein>
<evidence type="ECO:0000256" key="6">
    <source>
        <dbReference type="PIRNR" id="PIRNR001123"/>
    </source>
</evidence>
<reference evidence="9" key="1">
    <citation type="submission" date="2020-10" db="EMBL/GenBank/DDBJ databases">
        <authorList>
            <person name="Gilroy R."/>
        </authorList>
    </citation>
    <scope>NUCLEOTIDE SEQUENCE</scope>
    <source>
        <strain evidence="9">ChiHile30-977</strain>
    </source>
</reference>
<dbReference type="InterPro" id="IPR008007">
    <property type="entry name" value="Peptidase_M42"/>
</dbReference>
<organism evidence="9 10">
    <name type="scientific">Candidatus Avichristensenella intestinipullorum</name>
    <dbReference type="NCBI Taxonomy" id="2840693"/>
    <lineage>
        <taxon>Bacteria</taxon>
        <taxon>Bacillati</taxon>
        <taxon>Bacillota</taxon>
        <taxon>Clostridia</taxon>
        <taxon>Candidatus Avichristensenella</taxon>
    </lineage>
</organism>
<feature type="binding site" evidence="8">
    <location>
        <position position="187"/>
    </location>
    <ligand>
        <name>Zn(2+)</name>
        <dbReference type="ChEBI" id="CHEBI:29105"/>
        <label>2</label>
    </ligand>
</feature>
<evidence type="ECO:0000313" key="9">
    <source>
        <dbReference type="EMBL" id="HIQ62079.1"/>
    </source>
</evidence>
<feature type="binding site" evidence="8">
    <location>
        <position position="68"/>
    </location>
    <ligand>
        <name>Zn(2+)</name>
        <dbReference type="ChEBI" id="CHEBI:29105"/>
        <label>1</label>
    </ligand>
</feature>
<dbReference type="GO" id="GO:0046872">
    <property type="term" value="F:metal ion binding"/>
    <property type="evidence" value="ECO:0007669"/>
    <property type="project" value="UniProtKB-UniRule"/>
</dbReference>
<keyword evidence="3" id="KW-0645">Protease</keyword>
<dbReference type="Proteomes" id="UP000886819">
    <property type="component" value="Unassembled WGS sequence"/>
</dbReference>
<dbReference type="GO" id="GO:0004177">
    <property type="term" value="F:aminopeptidase activity"/>
    <property type="evidence" value="ECO:0007669"/>
    <property type="project" value="UniProtKB-UniRule"/>
</dbReference>
<evidence type="ECO:0000256" key="7">
    <source>
        <dbReference type="PIRSR" id="PIRSR001123-1"/>
    </source>
</evidence>
<gene>
    <name evidence="9" type="ORF">IAA66_00655</name>
</gene>
<evidence type="ECO:0000256" key="4">
    <source>
        <dbReference type="ARBA" id="ARBA00022723"/>
    </source>
</evidence>
<dbReference type="PIRSF" id="PIRSF001123">
    <property type="entry name" value="PepA_GA"/>
    <property type="match status" value="1"/>
</dbReference>
<evidence type="ECO:0000256" key="5">
    <source>
        <dbReference type="ARBA" id="ARBA00022801"/>
    </source>
</evidence>
<proteinExistence type="inferred from homology"/>
<sequence>MKTELRAYMLEQLKKLLAIDSTTGDCREIEAYLCEEIARLGYTPRRLHKGGVTADLGGEGNGLFVTAHVDDIGLMVRRIRPDGSLWVARIGGLHPFMCEQANARIHTRDGRVYTGVLRRANPSLHLMPPGEREATGDFDKNVFLYLDEDVKSAEDTAALGIRCGDFVALAPETVFCPSGYIKSRYLDDKVSAAVLLTVMRALREEQVSLRRHVTAYFSCYEEIGHGGGTGLPEDTMDVLAVDIGCCGPNNDTDEKKVTICVKDAAFPYHVDMVNELLAAAEASGAAHVLDMFLPSYSTDANVAIRTGRDVRHGLIGPGVLSTHGYERTHIESLEATYALLREYVAR</sequence>
<evidence type="ECO:0000313" key="10">
    <source>
        <dbReference type="Proteomes" id="UP000886819"/>
    </source>
</evidence>
<evidence type="ECO:0000256" key="2">
    <source>
        <dbReference type="ARBA" id="ARBA00022438"/>
    </source>
</evidence>
<dbReference type="SUPFAM" id="SSF101821">
    <property type="entry name" value="Aminopeptidase/glucanase lid domain"/>
    <property type="match status" value="1"/>
</dbReference>
<evidence type="ECO:0000256" key="1">
    <source>
        <dbReference type="ARBA" id="ARBA00006272"/>
    </source>
</evidence>
<comment type="similarity">
    <text evidence="1 6">Belongs to the peptidase M42 family.</text>
</comment>
<comment type="caution">
    <text evidence="9">The sequence shown here is derived from an EMBL/GenBank/DDBJ whole genome shotgun (WGS) entry which is preliminary data.</text>
</comment>
<keyword evidence="2" id="KW-0031">Aminopeptidase</keyword>
<dbReference type="Gene3D" id="3.40.630.10">
    <property type="entry name" value="Zn peptidases"/>
    <property type="match status" value="1"/>
</dbReference>
<keyword evidence="5" id="KW-0378">Hydrolase</keyword>
<feature type="binding site" evidence="8">
    <location>
        <position position="242"/>
    </location>
    <ligand>
        <name>Zn(2+)</name>
        <dbReference type="ChEBI" id="CHEBI:29105"/>
        <label>1</label>
    </ligand>
</feature>
<dbReference type="Pfam" id="PF05343">
    <property type="entry name" value="Peptidase_M42"/>
    <property type="match status" value="1"/>
</dbReference>
<dbReference type="AlphaFoldDB" id="A0A9D0YUS5"/>
<evidence type="ECO:0000256" key="3">
    <source>
        <dbReference type="ARBA" id="ARBA00022670"/>
    </source>
</evidence>
<reference evidence="9" key="2">
    <citation type="journal article" date="2021" name="PeerJ">
        <title>Extensive microbial diversity within the chicken gut microbiome revealed by metagenomics and culture.</title>
        <authorList>
            <person name="Gilroy R."/>
            <person name="Ravi A."/>
            <person name="Getino M."/>
            <person name="Pursley I."/>
            <person name="Horton D.L."/>
            <person name="Alikhan N.F."/>
            <person name="Baker D."/>
            <person name="Gharbi K."/>
            <person name="Hall N."/>
            <person name="Watson M."/>
            <person name="Adriaenssens E.M."/>
            <person name="Foster-Nyarko E."/>
            <person name="Jarju S."/>
            <person name="Secka A."/>
            <person name="Antonio M."/>
            <person name="Oren A."/>
            <person name="Chaudhuri R.R."/>
            <person name="La Ragione R."/>
            <person name="Hildebrand F."/>
            <person name="Pallen M.J."/>
        </authorList>
    </citation>
    <scope>NUCLEOTIDE SEQUENCE</scope>
    <source>
        <strain evidence="9">ChiHile30-977</strain>
    </source>
</reference>
<dbReference type="SUPFAM" id="SSF53187">
    <property type="entry name" value="Zn-dependent exopeptidases"/>
    <property type="match status" value="1"/>
</dbReference>
<comment type="cofactor">
    <cofactor evidence="8">
        <name>a divalent metal cation</name>
        <dbReference type="ChEBI" id="CHEBI:60240"/>
    </cofactor>
    <text evidence="8">Binds 2 divalent metal cations per subunit.</text>
</comment>
<name>A0A9D0YUS5_9FIRM</name>
<feature type="binding site" evidence="8">
    <location>
        <position position="222"/>
    </location>
    <ligand>
        <name>Zn(2+)</name>
        <dbReference type="ChEBI" id="CHEBI:29105"/>
        <label>2</label>
    </ligand>
</feature>
<dbReference type="InterPro" id="IPR051464">
    <property type="entry name" value="Peptidase_M42_aminopept"/>
</dbReference>
<evidence type="ECO:0000256" key="8">
    <source>
        <dbReference type="PIRSR" id="PIRSR001123-2"/>
    </source>
</evidence>
<dbReference type="Gene3D" id="2.40.30.40">
    <property type="entry name" value="Peptidase M42, domain 2"/>
    <property type="match status" value="1"/>
</dbReference>